<dbReference type="RefSeq" id="WP_170016633.1">
    <property type="nucleotide sequence ID" value="NZ_CP012545.1"/>
</dbReference>
<dbReference type="Pfam" id="PF19453">
    <property type="entry name" value="DUF5991"/>
    <property type="match status" value="1"/>
</dbReference>
<keyword evidence="2" id="KW-1185">Reference proteome</keyword>
<dbReference type="Proteomes" id="UP000650616">
    <property type="component" value="Unassembled WGS sequence"/>
</dbReference>
<evidence type="ECO:0000313" key="2">
    <source>
        <dbReference type="Proteomes" id="UP000650616"/>
    </source>
</evidence>
<proteinExistence type="predicted"/>
<organism evidence="1 2">
    <name type="scientific">Campylobacter californiensis</name>
    <dbReference type="NCBI Taxonomy" id="1032243"/>
    <lineage>
        <taxon>Bacteria</taxon>
        <taxon>Pseudomonadati</taxon>
        <taxon>Campylobacterota</taxon>
        <taxon>Epsilonproteobacteria</taxon>
        <taxon>Campylobacterales</taxon>
        <taxon>Campylobacteraceae</taxon>
        <taxon>Campylobacter</taxon>
    </lineage>
</organism>
<reference evidence="1 2" key="1">
    <citation type="submission" date="2015-08" db="EMBL/GenBank/DDBJ databases">
        <title>Comparative genomics of the Campylobacter concisus group.</title>
        <authorList>
            <person name="Yee E."/>
            <person name="Chapman M.H."/>
            <person name="Huynh S."/>
            <person name="Bono J.L."/>
            <person name="On S.L."/>
            <person name="St Leger J."/>
            <person name="Foster G."/>
            <person name="Parker C.T."/>
            <person name="Miller W.G."/>
        </authorList>
    </citation>
    <scope>NUCLEOTIDE SEQUENCE [LARGE SCALE GENOMIC DNA]</scope>
    <source>
        <strain evidence="1 2">RM9337</strain>
    </source>
</reference>
<protein>
    <submittedName>
        <fullName evidence="1">Uncharacterized protein</fullName>
    </submittedName>
</protein>
<dbReference type="InterPro" id="IPR046033">
    <property type="entry name" value="DUF5991"/>
</dbReference>
<dbReference type="EMBL" id="LIWG01000008">
    <property type="protein sequence ID" value="MBE3608446.1"/>
    <property type="molecule type" value="Genomic_DNA"/>
</dbReference>
<name>A0AAW3ZW93_9BACT</name>
<sequence>MPVFDGGSWALGASYDDRNKNIRSRGINEAPKNAREAFGAIEALFQPYRDKLWKGTYAGGNQSQKDGYSLSIGKIESDGATQINLSLVEHYEVVCKGIVRSNRVDIYFTKVTKGEFINLDGIDNTKPLFMLFRGLDLKDNKGLKIFGKNENYVYFKKVE</sequence>
<dbReference type="AlphaFoldDB" id="A0AAW3ZW93"/>
<comment type="caution">
    <text evidence="1">The sequence shown here is derived from an EMBL/GenBank/DDBJ whole genome shotgun (WGS) entry which is preliminary data.</text>
</comment>
<gene>
    <name evidence="1" type="ORF">CCAL9337_06880</name>
</gene>
<evidence type="ECO:0000313" key="1">
    <source>
        <dbReference type="EMBL" id="MBE3608446.1"/>
    </source>
</evidence>
<accession>A0AAW3ZW93</accession>